<dbReference type="PRINTS" id="PR00453">
    <property type="entry name" value="VWFADOMAIN"/>
</dbReference>
<dbReference type="PANTHER" id="PTHR22907">
    <property type="entry name" value="GH04558P"/>
    <property type="match status" value="1"/>
</dbReference>
<keyword evidence="3" id="KW-0812">Transmembrane</keyword>
<evidence type="ECO:0000313" key="6">
    <source>
        <dbReference type="EMBL" id="VDM24357.1"/>
    </source>
</evidence>
<feature type="domain" description="VWFA" evidence="4">
    <location>
        <begin position="78"/>
        <end position="191"/>
    </location>
</feature>
<organism evidence="7 8">
    <name type="scientific">Toxocara canis</name>
    <name type="common">Canine roundworm</name>
    <dbReference type="NCBI Taxonomy" id="6265"/>
    <lineage>
        <taxon>Eukaryota</taxon>
        <taxon>Metazoa</taxon>
        <taxon>Ecdysozoa</taxon>
        <taxon>Nematoda</taxon>
        <taxon>Chromadorea</taxon>
        <taxon>Rhabditida</taxon>
        <taxon>Spirurina</taxon>
        <taxon>Ascaridomorpha</taxon>
        <taxon>Ascaridoidea</taxon>
        <taxon>Toxocaridae</taxon>
        <taxon>Toxocara</taxon>
    </lineage>
</organism>
<dbReference type="PROSITE" id="PS51034">
    <property type="entry name" value="ZP_2"/>
    <property type="match status" value="1"/>
</dbReference>
<dbReference type="SMART" id="SM00241">
    <property type="entry name" value="ZP"/>
    <property type="match status" value="1"/>
</dbReference>
<dbReference type="SUPFAM" id="SSF53300">
    <property type="entry name" value="vWA-like"/>
    <property type="match status" value="1"/>
</dbReference>
<keyword evidence="7" id="KW-1185">Reference proteome</keyword>
<name>A0A183TW92_TOXCA</name>
<dbReference type="Pfam" id="PF25301">
    <property type="entry name" value="CUT_C"/>
    <property type="match status" value="1"/>
</dbReference>
<dbReference type="Pfam" id="PF00092">
    <property type="entry name" value="VWA"/>
    <property type="match status" value="1"/>
</dbReference>
<evidence type="ECO:0000259" key="4">
    <source>
        <dbReference type="PROSITE" id="PS50234"/>
    </source>
</evidence>
<dbReference type="Proteomes" id="UP000050794">
    <property type="component" value="Unassembled WGS sequence"/>
</dbReference>
<keyword evidence="1" id="KW-0732">Signal</keyword>
<evidence type="ECO:0000259" key="5">
    <source>
        <dbReference type="PROSITE" id="PS51034"/>
    </source>
</evidence>
<dbReference type="InterPro" id="IPR051962">
    <property type="entry name" value="Cuticlin"/>
</dbReference>
<proteinExistence type="predicted"/>
<keyword evidence="3" id="KW-0472">Membrane</keyword>
<gene>
    <name evidence="6" type="ORF">TCNE_LOCUS512</name>
</gene>
<dbReference type="InterPro" id="IPR002035">
    <property type="entry name" value="VWF_A"/>
</dbReference>
<feature type="region of interest" description="Disordered" evidence="2">
    <location>
        <begin position="266"/>
        <end position="286"/>
    </location>
</feature>
<evidence type="ECO:0000313" key="7">
    <source>
        <dbReference type="Proteomes" id="UP000050794"/>
    </source>
</evidence>
<evidence type="ECO:0000256" key="1">
    <source>
        <dbReference type="ARBA" id="ARBA00022729"/>
    </source>
</evidence>
<evidence type="ECO:0000256" key="2">
    <source>
        <dbReference type="SAM" id="MobiDB-lite"/>
    </source>
</evidence>
<evidence type="ECO:0000313" key="8">
    <source>
        <dbReference type="WBParaSite" id="TCNE_0000051101-mRNA-1"/>
    </source>
</evidence>
<keyword evidence="3" id="KW-1133">Transmembrane helix</keyword>
<dbReference type="PANTHER" id="PTHR22907:SF40">
    <property type="entry name" value="TRANSMEMBRANE PROTEIN-RELATED"/>
    <property type="match status" value="1"/>
</dbReference>
<protein>
    <submittedName>
        <fullName evidence="8">ZP domain-containing protein</fullName>
    </submittedName>
</protein>
<sequence length="595" mass="65187">PKIYGLQETAITPSFSEDLLKSTTHREESLEAFTLPPTGATTQTLATLPETPQRNISLINATGACAMPNDKSDKTKLDVLFLLDTSGSIGIAQFQRAIKLVMDTVKNFKNIGPDGIQVSLVQFNHEPYLEFSFRKHNCKSELLEDIADTVYMNGTTNLGHAIDKVAKFGFNKRRVSAFCTDQFPSSIEQLVPKSTVETEITTGHEFTHSTPAEETSKQWASTPEMEQTTPSKEEGEEVLDHEKVIVAKPEEAQPELEETTPVAEEITQSSSELPTTITTESSEHISSTEDVSVQCLENGFNLTLRLPQSFGGVIIVKGKKYVRFSSKREMTGINTSAVVNVLHHKWLVTGVDKGYLIQCFVGNAEDVRDVSTELTVNGTIAIGETLSLASVPPTCIYSLRRDSPNGPIVKYASLGQIIYHRWECDGGDAANEVYGLHIHDCFAGSDTNREFPIIDSKGCSPDKSILSDLSYADHRLVASAKSSVFSLTDGDHLLFHCKLSLCTREGDGCEGITPPICSSSNDTDLLQREVRHFPEVVSAALTSVVHTNIVIESTGLLDASVVLLAAKSPWFWIFVILTVLSVLPRCLNKNELNTS</sequence>
<dbReference type="CDD" id="cd01450">
    <property type="entry name" value="vWFA_subfamily_ECM"/>
    <property type="match status" value="1"/>
</dbReference>
<dbReference type="WBParaSite" id="TCNE_0000051101-mRNA-1">
    <property type="protein sequence ID" value="TCNE_0000051101-mRNA-1"/>
    <property type="gene ID" value="TCNE_0000051101"/>
</dbReference>
<reference evidence="6 7" key="2">
    <citation type="submission" date="2018-11" db="EMBL/GenBank/DDBJ databases">
        <authorList>
            <consortium name="Pathogen Informatics"/>
        </authorList>
    </citation>
    <scope>NUCLEOTIDE SEQUENCE [LARGE SCALE GENOMIC DNA]</scope>
</reference>
<dbReference type="InterPro" id="IPR001507">
    <property type="entry name" value="ZP_dom"/>
</dbReference>
<feature type="region of interest" description="Disordered" evidence="2">
    <location>
        <begin position="202"/>
        <end position="238"/>
    </location>
</feature>
<dbReference type="InterPro" id="IPR036465">
    <property type="entry name" value="vWFA_dom_sf"/>
</dbReference>
<evidence type="ECO:0000256" key="3">
    <source>
        <dbReference type="SAM" id="Phobius"/>
    </source>
</evidence>
<feature type="compositionally biased region" description="Polar residues" evidence="2">
    <location>
        <begin position="208"/>
        <end position="230"/>
    </location>
</feature>
<dbReference type="PROSITE" id="PS50234">
    <property type="entry name" value="VWFA"/>
    <property type="match status" value="1"/>
</dbReference>
<dbReference type="InterPro" id="IPR057475">
    <property type="entry name" value="CUT_C"/>
</dbReference>
<dbReference type="EMBL" id="UYWY01000245">
    <property type="protein sequence ID" value="VDM24357.1"/>
    <property type="molecule type" value="Genomic_DNA"/>
</dbReference>
<dbReference type="Gene3D" id="3.40.50.410">
    <property type="entry name" value="von Willebrand factor, type A domain"/>
    <property type="match status" value="1"/>
</dbReference>
<accession>A0A183TW92</accession>
<dbReference type="SMART" id="SM00327">
    <property type="entry name" value="VWA"/>
    <property type="match status" value="1"/>
</dbReference>
<feature type="transmembrane region" description="Helical" evidence="3">
    <location>
        <begin position="570"/>
        <end position="587"/>
    </location>
</feature>
<feature type="domain" description="ZP" evidence="5">
    <location>
        <begin position="267"/>
        <end position="516"/>
    </location>
</feature>
<reference evidence="8" key="1">
    <citation type="submission" date="2016-06" db="UniProtKB">
        <authorList>
            <consortium name="WormBaseParasite"/>
        </authorList>
    </citation>
    <scope>IDENTIFICATION</scope>
</reference>
<dbReference type="AlphaFoldDB" id="A0A183TW92"/>